<gene>
    <name evidence="2" type="ORF">SAMN04489841_4154</name>
</gene>
<reference evidence="3" key="1">
    <citation type="submission" date="2016-10" db="EMBL/GenBank/DDBJ databases">
        <authorList>
            <person name="Varghese N."/>
            <person name="Submissions S."/>
        </authorList>
    </citation>
    <scope>NUCLEOTIDE SEQUENCE [LARGE SCALE GENOMIC DNA]</scope>
    <source>
        <strain evidence="3">DSM 25055</strain>
    </source>
</reference>
<evidence type="ECO:0000313" key="2">
    <source>
        <dbReference type="EMBL" id="SER57825.1"/>
    </source>
</evidence>
<feature type="transmembrane region" description="Helical" evidence="1">
    <location>
        <begin position="7"/>
        <end position="27"/>
    </location>
</feature>
<keyword evidence="1" id="KW-1133">Transmembrane helix</keyword>
<keyword evidence="3" id="KW-1185">Reference proteome</keyword>
<evidence type="ECO:0000256" key="1">
    <source>
        <dbReference type="SAM" id="Phobius"/>
    </source>
</evidence>
<accession>A0A1H9QCE6</accession>
<name>A0A1H9QCE6_9EURY</name>
<keyword evidence="1" id="KW-0812">Transmembrane</keyword>
<evidence type="ECO:0000313" key="3">
    <source>
        <dbReference type="Proteomes" id="UP000199114"/>
    </source>
</evidence>
<dbReference type="Proteomes" id="UP000199114">
    <property type="component" value="Unassembled WGS sequence"/>
</dbReference>
<dbReference type="EMBL" id="FOFD01000006">
    <property type="protein sequence ID" value="SER57825.1"/>
    <property type="molecule type" value="Genomic_DNA"/>
</dbReference>
<keyword evidence="1" id="KW-0472">Membrane</keyword>
<proteinExistence type="predicted"/>
<protein>
    <submittedName>
        <fullName evidence="2">Uncharacterized protein</fullName>
    </submittedName>
</protein>
<dbReference type="AlphaFoldDB" id="A0A1H9QCE6"/>
<organism evidence="2 3">
    <name type="scientific">Natrinema salaciae</name>
    <dbReference type="NCBI Taxonomy" id="1186196"/>
    <lineage>
        <taxon>Archaea</taxon>
        <taxon>Methanobacteriati</taxon>
        <taxon>Methanobacteriota</taxon>
        <taxon>Stenosarchaea group</taxon>
        <taxon>Halobacteria</taxon>
        <taxon>Halobacteriales</taxon>
        <taxon>Natrialbaceae</taxon>
        <taxon>Natrinema</taxon>
    </lineage>
</organism>
<feature type="transmembrane region" description="Helical" evidence="1">
    <location>
        <begin position="33"/>
        <end position="56"/>
    </location>
</feature>
<sequence>MNNKPVIFRLNLVIALLLSNLVLLLIFMLPLELLLLVGGLILFLGPMVALLTIRLLR</sequence>